<keyword evidence="1" id="KW-0511">Multifunctional enzyme</keyword>
<feature type="region of interest" description="Disordered" evidence="2">
    <location>
        <begin position="837"/>
        <end position="859"/>
    </location>
</feature>
<dbReference type="GO" id="GO:0003824">
    <property type="term" value="F:catalytic activity"/>
    <property type="evidence" value="ECO:0007669"/>
    <property type="project" value="UniProtKB-KW"/>
</dbReference>
<evidence type="ECO:0000313" key="4">
    <source>
        <dbReference type="EMBL" id="KAE8696810.1"/>
    </source>
</evidence>
<dbReference type="Pfam" id="PF17919">
    <property type="entry name" value="RT_RNaseH_2"/>
    <property type="match status" value="1"/>
</dbReference>
<evidence type="ECO:0000256" key="1">
    <source>
        <dbReference type="ARBA" id="ARBA00023268"/>
    </source>
</evidence>
<gene>
    <name evidence="4" type="ORF">F3Y22_tig00110641pilonHSYRG00037</name>
</gene>
<dbReference type="InterPro" id="IPR043128">
    <property type="entry name" value="Rev_trsase/Diguanyl_cyclase"/>
</dbReference>
<dbReference type="InterPro" id="IPR036397">
    <property type="entry name" value="RNaseH_sf"/>
</dbReference>
<dbReference type="PANTHER" id="PTHR37984">
    <property type="entry name" value="PROTEIN CBG26694"/>
    <property type="match status" value="1"/>
</dbReference>
<feature type="compositionally biased region" description="Low complexity" evidence="2">
    <location>
        <begin position="849"/>
        <end position="859"/>
    </location>
</feature>
<dbReference type="InterPro" id="IPR043502">
    <property type="entry name" value="DNA/RNA_pol_sf"/>
</dbReference>
<dbReference type="PANTHER" id="PTHR37984:SF5">
    <property type="entry name" value="PROTEIN NYNRIN-LIKE"/>
    <property type="match status" value="1"/>
</dbReference>
<dbReference type="GO" id="GO:0003676">
    <property type="term" value="F:nucleic acid binding"/>
    <property type="evidence" value="ECO:0007669"/>
    <property type="project" value="InterPro"/>
</dbReference>
<dbReference type="SUPFAM" id="SSF56672">
    <property type="entry name" value="DNA/RNA polymerases"/>
    <property type="match status" value="1"/>
</dbReference>
<dbReference type="Gene3D" id="3.30.70.270">
    <property type="match status" value="1"/>
</dbReference>
<dbReference type="InterPro" id="IPR041577">
    <property type="entry name" value="RT_RNaseH_2"/>
</dbReference>
<sequence>MIRSWSIVPLLAMKVDRRVLPHLLVIWVIVCTILNTSAMPPPPPPAQSGVAPQESLVQRLSTPHTREKLECVTILLKGDTIEWEGIHLDILTHLAADPSSIFVELTRQEKVVEKIMCKKAQVWSDYGEECDAVDVISDLRSRYYQLKVKDTDIVKTSFRIRLIKVSFLGHMVAADDIRGFSMIAVPLTKLLHKGIIFVWSEKCQESFDQLKGILTQAPILTQTESSKDFTVFSDASLHGLGCVLMQEVKIVAYVSHQLKPHEQNYHIHDLELVAVVFVLKIWRHYLFGEKSRIFTDHKSLKQSERCCGCVEQENHGRVTSHTVRLSLTDLGSFGNGKRVTVDFVTCLPMTRFRCTVLDLEGSLEDHLPLVEFVYNNIYQASIQMAPYRALYGHKCKTPLRWKKLSEGQILGPDFNRETKEKVQLIQSRLKEASDKHRSYANLKRKDKSWTSSFSVGLSPELERIHNLFRVSMLRKYQSDPSHVIPLEHIEVSQDMTYEDVSFRCIYYRGTKLVRSAFGCVSMPRFLNENFGLATSWSMVDDEERKRRHLTIDSGCPLCANPVEDINHLLRVCPLTRVIWSATVKREGLLEFLQMDMKAWITMNIRNARDFIDPIENWDILFGALAPTGNQQGFGEGVAQTILMERESSSSIRWQPPLSGWIKVNSDGARNKEFSLASCGLPVKLRPQSTAIGVIPLHTGISDNRGIGRWRYREITTTITFVLRYLKPCRDHEGRWLMGYLNFLELIQYLKLSSGSVFGFDLCMGVGEETNHLGNARRLSRLTSGKGKGNKDMEGSRTSTRRSGGSVNVISSPFPWVSFTGFTTMVMSAFFREAEVNARRRKKKRKRKTTTAAAATSSNAHHAATFSAPSKVSSLATTTLFFPNKFSIWRYRSSPLLPSPTLGLSSQLLFTSKAKTVFREVNFTTGPNECMKSYPGTCE</sequence>
<protein>
    <recommendedName>
        <fullName evidence="3">Reverse transcriptase/retrotransposon-derived protein RNase H-like domain-containing protein</fullName>
    </recommendedName>
</protein>
<evidence type="ECO:0000259" key="3">
    <source>
        <dbReference type="Pfam" id="PF17919"/>
    </source>
</evidence>
<dbReference type="InterPro" id="IPR050951">
    <property type="entry name" value="Retrovirus_Pol_polyprotein"/>
</dbReference>
<dbReference type="AlphaFoldDB" id="A0A6A2ZXX8"/>
<dbReference type="Gene3D" id="3.10.20.370">
    <property type="match status" value="1"/>
</dbReference>
<feature type="compositionally biased region" description="Basic residues" evidence="2">
    <location>
        <begin position="838"/>
        <end position="848"/>
    </location>
</feature>
<evidence type="ECO:0000256" key="2">
    <source>
        <dbReference type="SAM" id="MobiDB-lite"/>
    </source>
</evidence>
<organism evidence="4 5">
    <name type="scientific">Hibiscus syriacus</name>
    <name type="common">Rose of Sharon</name>
    <dbReference type="NCBI Taxonomy" id="106335"/>
    <lineage>
        <taxon>Eukaryota</taxon>
        <taxon>Viridiplantae</taxon>
        <taxon>Streptophyta</taxon>
        <taxon>Embryophyta</taxon>
        <taxon>Tracheophyta</taxon>
        <taxon>Spermatophyta</taxon>
        <taxon>Magnoliopsida</taxon>
        <taxon>eudicotyledons</taxon>
        <taxon>Gunneridae</taxon>
        <taxon>Pentapetalae</taxon>
        <taxon>rosids</taxon>
        <taxon>malvids</taxon>
        <taxon>Malvales</taxon>
        <taxon>Malvaceae</taxon>
        <taxon>Malvoideae</taxon>
        <taxon>Hibiscus</taxon>
    </lineage>
</organism>
<dbReference type="EMBL" id="VEPZ02001058">
    <property type="protein sequence ID" value="KAE8696810.1"/>
    <property type="molecule type" value="Genomic_DNA"/>
</dbReference>
<reference evidence="4" key="1">
    <citation type="submission" date="2019-09" db="EMBL/GenBank/DDBJ databases">
        <title>Draft genome information of white flower Hibiscus syriacus.</title>
        <authorList>
            <person name="Kim Y.-M."/>
        </authorList>
    </citation>
    <scope>NUCLEOTIDE SEQUENCE [LARGE SCALE GENOMIC DNA]</scope>
    <source>
        <strain evidence="4">YM2019G1</strain>
    </source>
</reference>
<comment type="caution">
    <text evidence="4">The sequence shown here is derived from an EMBL/GenBank/DDBJ whole genome shotgun (WGS) entry which is preliminary data.</text>
</comment>
<feature type="domain" description="Reverse transcriptase/retrotransposon-derived protein RNase H-like" evidence="3">
    <location>
        <begin position="199"/>
        <end position="291"/>
    </location>
</feature>
<accession>A0A6A2ZXX8</accession>
<feature type="compositionally biased region" description="Low complexity" evidence="2">
    <location>
        <begin position="795"/>
        <end position="805"/>
    </location>
</feature>
<keyword evidence="5" id="KW-1185">Reference proteome</keyword>
<dbReference type="Proteomes" id="UP000436088">
    <property type="component" value="Unassembled WGS sequence"/>
</dbReference>
<dbReference type="CDD" id="cd09274">
    <property type="entry name" value="RNase_HI_RT_Ty3"/>
    <property type="match status" value="1"/>
</dbReference>
<dbReference type="Gene3D" id="3.30.420.10">
    <property type="entry name" value="Ribonuclease H-like superfamily/Ribonuclease H"/>
    <property type="match status" value="1"/>
</dbReference>
<evidence type="ECO:0000313" key="5">
    <source>
        <dbReference type="Proteomes" id="UP000436088"/>
    </source>
</evidence>
<feature type="region of interest" description="Disordered" evidence="2">
    <location>
        <begin position="776"/>
        <end position="805"/>
    </location>
</feature>
<proteinExistence type="predicted"/>
<name>A0A6A2ZXX8_HIBSY</name>